<dbReference type="SUPFAM" id="SSF52540">
    <property type="entry name" value="P-loop containing nucleoside triphosphate hydrolases"/>
    <property type="match status" value="1"/>
</dbReference>
<dbReference type="EMBL" id="JBFMIA010000171">
    <property type="protein sequence ID" value="MEW9503515.1"/>
    <property type="molecule type" value="Genomic_DNA"/>
</dbReference>
<keyword evidence="3" id="KW-1185">Reference proteome</keyword>
<dbReference type="Pfam" id="PF02463">
    <property type="entry name" value="SMC_N"/>
    <property type="match status" value="1"/>
</dbReference>
<dbReference type="RefSeq" id="WP_367780989.1">
    <property type="nucleotide sequence ID" value="NZ_JBFMIA010000171.1"/>
</dbReference>
<sequence length="88" mass="9699">PGKNVPSLDGLSGGEKALIALAIYFAIMRVNAPPFCFLDEVDTALDDINVDRFADYMSKSDFSTQFICITHRRGTMEAADMLYGVTMQ</sequence>
<evidence type="ECO:0000313" key="2">
    <source>
        <dbReference type="EMBL" id="MEW9503515.1"/>
    </source>
</evidence>
<evidence type="ECO:0000259" key="1">
    <source>
        <dbReference type="Pfam" id="PF02463"/>
    </source>
</evidence>
<gene>
    <name evidence="2" type="ORF">AB1471_17420</name>
</gene>
<reference evidence="2 3" key="1">
    <citation type="journal article" date="1979" name="Int. J. Syst. Evol. Microbiol.">
        <title>Bacillus globisporus subsp. marinus subsp. nov.</title>
        <authorList>
            <person name="Liu H."/>
        </authorList>
    </citation>
    <scope>NUCLEOTIDE SEQUENCE [LARGE SCALE GENOMIC DNA]</scope>
    <source>
        <strain evidence="2 3">DSM 1297</strain>
    </source>
</reference>
<feature type="non-terminal residue" evidence="2">
    <location>
        <position position="1"/>
    </location>
</feature>
<dbReference type="InterPro" id="IPR003395">
    <property type="entry name" value="RecF/RecN/SMC_N"/>
</dbReference>
<dbReference type="Proteomes" id="UP001556040">
    <property type="component" value="Unassembled WGS sequence"/>
</dbReference>
<proteinExistence type="predicted"/>
<evidence type="ECO:0000313" key="3">
    <source>
        <dbReference type="Proteomes" id="UP001556040"/>
    </source>
</evidence>
<organism evidence="2 3">
    <name type="scientific">Jeotgalibacillus marinus</name>
    <dbReference type="NCBI Taxonomy" id="86667"/>
    <lineage>
        <taxon>Bacteria</taxon>
        <taxon>Bacillati</taxon>
        <taxon>Bacillota</taxon>
        <taxon>Bacilli</taxon>
        <taxon>Bacillales</taxon>
        <taxon>Caryophanaceae</taxon>
        <taxon>Jeotgalibacillus</taxon>
    </lineage>
</organism>
<dbReference type="Gene3D" id="3.40.50.300">
    <property type="entry name" value="P-loop containing nucleotide triphosphate hydrolases"/>
    <property type="match status" value="1"/>
</dbReference>
<feature type="domain" description="RecF/RecN/SMC N-terminal" evidence="1">
    <location>
        <begin position="11"/>
        <end position="87"/>
    </location>
</feature>
<comment type="caution">
    <text evidence="2">The sequence shown here is derived from an EMBL/GenBank/DDBJ whole genome shotgun (WGS) entry which is preliminary data.</text>
</comment>
<dbReference type="PANTHER" id="PTHR43977">
    <property type="entry name" value="STRUCTURAL MAINTENANCE OF CHROMOSOMES PROTEIN 3"/>
    <property type="match status" value="1"/>
</dbReference>
<protein>
    <recommendedName>
        <fullName evidence="1">RecF/RecN/SMC N-terminal domain-containing protein</fullName>
    </recommendedName>
</protein>
<dbReference type="InterPro" id="IPR027417">
    <property type="entry name" value="P-loop_NTPase"/>
</dbReference>
<name>A0ABV3Q810_9BACL</name>
<accession>A0ABV3Q810</accession>
<feature type="non-terminal residue" evidence="2">
    <location>
        <position position="88"/>
    </location>
</feature>